<feature type="signal peptide" evidence="2">
    <location>
        <begin position="1"/>
        <end position="22"/>
    </location>
</feature>
<keyword evidence="4" id="KW-1185">Reference proteome</keyword>
<feature type="compositionally biased region" description="Polar residues" evidence="1">
    <location>
        <begin position="48"/>
        <end position="68"/>
    </location>
</feature>
<dbReference type="STRING" id="681645.CpC231_0719"/>
<dbReference type="GeneID" id="93974928"/>
<proteinExistence type="predicted"/>
<dbReference type="AlphaFoldDB" id="D9Q9H5"/>
<dbReference type="EMBL" id="CP001829">
    <property type="protein sequence ID" value="ADL10201.2"/>
    <property type="molecule type" value="Genomic_DNA"/>
</dbReference>
<dbReference type="HOGENOM" id="CLU_114866_0_0_11"/>
<gene>
    <name evidence="3" type="ORF">CPC231_03620</name>
</gene>
<dbReference type="RefSeq" id="WP_014300590.1">
    <property type="nucleotide sequence ID" value="NC_017301.2"/>
</dbReference>
<reference evidence="3 4" key="2">
    <citation type="journal article" date="2011" name="PLoS ONE">
        <title>Evidence for reductive genome evolution and lateral acquisition of virulence functions in two Corynebacterium pseudotuberculosis strains.</title>
        <authorList>
            <person name="Ruiz J.C."/>
            <person name="D'Afonseca V."/>
            <person name="Silva A."/>
            <person name="Ali A."/>
            <person name="Pinto A.C."/>
            <person name="Santos A.R."/>
            <person name="Rocha A.A."/>
            <person name="Lopes D.O."/>
            <person name="Dorella F.A."/>
            <person name="Pacheco L.G."/>
            <person name="Costa M.P."/>
            <person name="Turk M.Z."/>
            <person name="Seyffert N."/>
            <person name="Moraes P.M."/>
            <person name="Soares S.C."/>
            <person name="Almeida S.S."/>
            <person name="Castro T.L."/>
            <person name="Abreu V.A."/>
            <person name="Trost E."/>
            <person name="Baumbach J."/>
            <person name="Tauch A."/>
            <person name="Schneider M.P."/>
            <person name="McCulloch J."/>
            <person name="Cerdeira L.T."/>
            <person name="Ramos R.T."/>
            <person name="Zerlotini A."/>
            <person name="Dominitini A."/>
            <person name="Resende D.M."/>
            <person name="Coser E.M."/>
            <person name="Oliveira L.M."/>
            <person name="Pedrosa A.L."/>
            <person name="Vieira C.U."/>
            <person name="Guimaraes C.T."/>
            <person name="Bartholomeu D.C."/>
            <person name="Oliveira D.M."/>
            <person name="Santos F.R."/>
            <person name="Rabelo E.M."/>
            <person name="Lobo F.P."/>
            <person name="Franco G.R."/>
            <person name="Costa A.F."/>
            <person name="Castro I.M."/>
            <person name="Dias S.R."/>
            <person name="Ferro J.A."/>
            <person name="Ortega J.M."/>
            <person name="Paiva L.V."/>
            <person name="Goulart L.R."/>
            <person name="Almeida J.F."/>
            <person name="Ferro M.I."/>
            <person name="Carneiro N.P."/>
            <person name="Falcao P.R."/>
            <person name="Grynberg P."/>
            <person name="Teixeira S.M."/>
            <person name="Brommonschenkel S."/>
            <person name="Oliveira S.C."/>
            <person name="Meyer R."/>
            <person name="Moore R.J."/>
            <person name="Miyoshi A."/>
            <person name="Oliveira G.C."/>
            <person name="Azevedo V."/>
        </authorList>
    </citation>
    <scope>NUCLEOTIDE SEQUENCE [LARGE SCALE GENOMIC DNA]</scope>
    <source>
        <strain evidence="3 4">C231</strain>
    </source>
</reference>
<protein>
    <recommendedName>
        <fullName evidence="5">Secreted protein</fullName>
    </recommendedName>
</protein>
<evidence type="ECO:0000313" key="4">
    <source>
        <dbReference type="Proteomes" id="UP000000276"/>
    </source>
</evidence>
<evidence type="ECO:0000313" key="3">
    <source>
        <dbReference type="EMBL" id="ADL10201.2"/>
    </source>
</evidence>
<evidence type="ECO:0000256" key="2">
    <source>
        <dbReference type="SAM" id="SignalP"/>
    </source>
</evidence>
<dbReference type="OrthoDB" id="4413502at2"/>
<dbReference type="KEGG" id="cpq:CPC231_03620"/>
<dbReference type="PROSITE" id="PS51257">
    <property type="entry name" value="PROKAR_LIPOPROTEIN"/>
    <property type="match status" value="1"/>
</dbReference>
<reference evidence="3 4" key="1">
    <citation type="journal article" date="2011" name="J. Bacteriol.">
        <title>Complete genome sequence of Corynebacterium pseudotuberculosis I19, a strain isolated from a cow in Israel with bovine mastitis.</title>
        <authorList>
            <consortium name="Consortium: Rede Paraense de Genomica e Proteomica (RPGP)"/>
            <person name="Silva A."/>
            <person name="Schneider M.P."/>
            <person name="Cerdeira L."/>
            <person name="Barbosa M.S."/>
            <person name="Ramos R.T."/>
            <person name="Carneiro A.R."/>
            <person name="Santos R."/>
            <person name="Lima M."/>
            <person name="D'Afonseca V."/>
            <person name="Almeida S.S."/>
            <person name="Santos A.R."/>
            <person name="Soares S.C."/>
            <person name="Pinto A.C."/>
            <person name="Ali A."/>
            <person name="Dorella F.A."/>
            <person name="Rocha F."/>
            <person name="de Abreu V.A."/>
            <person name="Trost E."/>
            <person name="Tauch A."/>
            <person name="Shpigel N."/>
            <person name="Miyoshi A."/>
            <person name="Azevedo V."/>
        </authorList>
    </citation>
    <scope>NUCLEOTIDE SEQUENCE [LARGE SCALE GENOMIC DNA]</scope>
    <source>
        <strain evidence="3 4">C231</strain>
    </source>
</reference>
<evidence type="ECO:0008006" key="5">
    <source>
        <dbReference type="Google" id="ProtNLM"/>
    </source>
</evidence>
<evidence type="ECO:0000256" key="1">
    <source>
        <dbReference type="SAM" id="MobiDB-lite"/>
    </source>
</evidence>
<sequence>MRCIARCFSSLIAAGFCLSALACAPAGHMDSTKKVATATSARGLGPSATRSPQVQSSHAPANSSSRAAVTSEPFLSPAPPFLAPGKVPAFIDCAGSPQTKPREISLSCTDKNDRVVDINWSSWTASEAIGTGIREKKTEQTARTPVTVVLRKPLQSGEAIVFADVYIDGKMILL</sequence>
<dbReference type="Proteomes" id="UP000000276">
    <property type="component" value="Chromosome"/>
</dbReference>
<keyword evidence="2" id="KW-0732">Signal</keyword>
<accession>D9Q9H5</accession>
<organism evidence="3 4">
    <name type="scientific">Corynebacterium pseudotuberculosis (strain C231)</name>
    <dbReference type="NCBI Taxonomy" id="681645"/>
    <lineage>
        <taxon>Bacteria</taxon>
        <taxon>Bacillati</taxon>
        <taxon>Actinomycetota</taxon>
        <taxon>Actinomycetes</taxon>
        <taxon>Mycobacteriales</taxon>
        <taxon>Corynebacteriaceae</taxon>
        <taxon>Corynebacterium</taxon>
    </lineage>
</organism>
<feature type="region of interest" description="Disordered" evidence="1">
    <location>
        <begin position="42"/>
        <end position="71"/>
    </location>
</feature>
<name>D9Q9H5_CORP2</name>
<feature type="chain" id="PRO_5039921703" description="Secreted protein" evidence="2">
    <location>
        <begin position="23"/>
        <end position="174"/>
    </location>
</feature>
<dbReference type="PATRIC" id="fig|681645.3.peg.749"/>